<dbReference type="CDD" id="cd21807">
    <property type="entry name" value="ABC-2_lan_permease_MutE_EpiE-like"/>
    <property type="match status" value="1"/>
</dbReference>
<dbReference type="NCBIfam" id="TIGR03732">
    <property type="entry name" value="lanti_perm_MutE"/>
    <property type="match status" value="1"/>
</dbReference>
<dbReference type="KEGG" id="byl:A4V09_10470"/>
<dbReference type="AlphaFoldDB" id="A0A1C7I927"/>
<sequence>MHGLQSELLKYKRTFMGKLILFIPVFFAVYALVTQVSLMNNPQSENSSWKWQSLLALIFNWWPFVFLPLGFALFAALAAAQEKKSGNYRSLRTRDISAKALWINKIAAIAIYSLLSTLVLMAAAVTAGLTTKAGTIPFGEILAAGIVCWLSSLALIPIQLWAAEWKGLFLSMGIGFAGMIAGILAAPSSFWFAVPWSLATRLMCPIIHIHPNGVLLEAGDPLLDPSVIPVGLVVSLTVSLVFTVLSSVWFAGKEEQ</sequence>
<name>A0A1C7I927_9FIRM</name>
<feature type="transmembrane region" description="Helical" evidence="1">
    <location>
        <begin position="20"/>
        <end position="38"/>
    </location>
</feature>
<feature type="transmembrane region" description="Helical" evidence="1">
    <location>
        <begin position="58"/>
        <end position="80"/>
    </location>
</feature>
<dbReference type="Pfam" id="PF12730">
    <property type="entry name" value="ABC2_membrane_4"/>
    <property type="match status" value="1"/>
</dbReference>
<dbReference type="InterPro" id="IPR021205">
    <property type="entry name" value="Lanti_perm_SpaE/MutE/EpiE-like"/>
</dbReference>
<gene>
    <name evidence="2" type="ORF">A4V09_10470</name>
</gene>
<protein>
    <submittedName>
        <fullName evidence="2">Multidrug ABC transporter permease</fullName>
    </submittedName>
</protein>
<dbReference type="OrthoDB" id="9776525at2"/>
<feature type="transmembrane region" description="Helical" evidence="1">
    <location>
        <begin position="101"/>
        <end position="129"/>
    </location>
</feature>
<dbReference type="STRING" id="1796616.A4V09_10470"/>
<dbReference type="RefSeq" id="WP_065542333.1">
    <property type="nucleotide sequence ID" value="NZ_CP015405.2"/>
</dbReference>
<reference evidence="2" key="1">
    <citation type="submission" date="2017-04" db="EMBL/GenBank/DDBJ databases">
        <title>Complete Genome Sequences of Twelve Strains of a Stable Defined Moderately Diverse Mouse Microbiota 2 (sDMDMm2).</title>
        <authorList>
            <person name="Uchimura Y."/>
            <person name="Wyss M."/>
            <person name="Brugiroux S."/>
            <person name="Limenitakis J.P."/>
            <person name="Stecher B."/>
            <person name="McCoy K.D."/>
            <person name="Macpherson A.J."/>
        </authorList>
    </citation>
    <scope>NUCLEOTIDE SEQUENCE</scope>
    <source>
        <strain evidence="2">YL58</strain>
    </source>
</reference>
<keyword evidence="3" id="KW-1185">Reference proteome</keyword>
<evidence type="ECO:0000313" key="2">
    <source>
        <dbReference type="EMBL" id="ANU76157.1"/>
    </source>
</evidence>
<feature type="transmembrane region" description="Helical" evidence="1">
    <location>
        <begin position="141"/>
        <end position="161"/>
    </location>
</feature>
<keyword evidence="1" id="KW-0472">Membrane</keyword>
<keyword evidence="1" id="KW-1133">Transmembrane helix</keyword>
<accession>A0A1C7I927</accession>
<organism evidence="2 3">
    <name type="scientific">Blautia pseudococcoides</name>
    <dbReference type="NCBI Taxonomy" id="1796616"/>
    <lineage>
        <taxon>Bacteria</taxon>
        <taxon>Bacillati</taxon>
        <taxon>Bacillota</taxon>
        <taxon>Clostridia</taxon>
        <taxon>Lachnospirales</taxon>
        <taxon>Lachnospiraceae</taxon>
        <taxon>Blautia</taxon>
    </lineage>
</organism>
<evidence type="ECO:0000256" key="1">
    <source>
        <dbReference type="SAM" id="Phobius"/>
    </source>
</evidence>
<keyword evidence="1" id="KW-0812">Transmembrane</keyword>
<proteinExistence type="predicted"/>
<evidence type="ECO:0000313" key="3">
    <source>
        <dbReference type="Proteomes" id="UP000092574"/>
    </source>
</evidence>
<feature type="transmembrane region" description="Helical" evidence="1">
    <location>
        <begin position="227"/>
        <end position="251"/>
    </location>
</feature>
<dbReference type="EMBL" id="CP015405">
    <property type="protein sequence ID" value="ANU76157.1"/>
    <property type="molecule type" value="Genomic_DNA"/>
</dbReference>
<feature type="transmembrane region" description="Helical" evidence="1">
    <location>
        <begin position="168"/>
        <end position="193"/>
    </location>
</feature>
<dbReference type="Proteomes" id="UP000092574">
    <property type="component" value="Chromosome"/>
</dbReference>